<dbReference type="STRING" id="97331.A0A437A051"/>
<keyword evidence="3 4" id="KW-0648">Protein biosynthesis</keyword>
<dbReference type="InterPro" id="IPR027524">
    <property type="entry name" value="eIF3h"/>
</dbReference>
<evidence type="ECO:0000313" key="6">
    <source>
        <dbReference type="EMBL" id="RVD84362.1"/>
    </source>
</evidence>
<dbReference type="OrthoDB" id="10265695at2759"/>
<evidence type="ECO:0000256" key="1">
    <source>
        <dbReference type="ARBA" id="ARBA00022490"/>
    </source>
</evidence>
<dbReference type="VEuPathDB" id="FungiDB:DFL_006114"/>
<dbReference type="InterPro" id="IPR050242">
    <property type="entry name" value="JAMM_MPN+_peptidase_M67A"/>
</dbReference>
<dbReference type="GO" id="GO:0016282">
    <property type="term" value="C:eukaryotic 43S preinitiation complex"/>
    <property type="evidence" value="ECO:0007669"/>
    <property type="project" value="UniProtKB-UniRule"/>
</dbReference>
<dbReference type="Proteomes" id="UP000283090">
    <property type="component" value="Unassembled WGS sequence"/>
</dbReference>
<dbReference type="InterPro" id="IPR045810">
    <property type="entry name" value="eIF3h_C"/>
</dbReference>
<dbReference type="GO" id="GO:0033290">
    <property type="term" value="C:eukaryotic 48S preinitiation complex"/>
    <property type="evidence" value="ECO:0007669"/>
    <property type="project" value="UniProtKB-UniRule"/>
</dbReference>
<dbReference type="GO" id="GO:0005852">
    <property type="term" value="C:eukaryotic translation initiation factor 3 complex"/>
    <property type="evidence" value="ECO:0007669"/>
    <property type="project" value="UniProtKB-UniRule"/>
</dbReference>
<dbReference type="InterPro" id="IPR037518">
    <property type="entry name" value="MPN"/>
</dbReference>
<dbReference type="AlphaFoldDB" id="A0A437A051"/>
<dbReference type="EMBL" id="SAEB01000007">
    <property type="protein sequence ID" value="RVD84362.1"/>
    <property type="molecule type" value="Genomic_DNA"/>
</dbReference>
<dbReference type="RefSeq" id="XP_067489906.1">
    <property type="nucleotide sequence ID" value="XM_067635481.1"/>
</dbReference>
<evidence type="ECO:0000256" key="2">
    <source>
        <dbReference type="ARBA" id="ARBA00022540"/>
    </source>
</evidence>
<keyword evidence="7" id="KW-1185">Reference proteome</keyword>
<evidence type="ECO:0000259" key="5">
    <source>
        <dbReference type="PROSITE" id="PS50249"/>
    </source>
</evidence>
<evidence type="ECO:0000256" key="4">
    <source>
        <dbReference type="HAMAP-Rule" id="MF_03007"/>
    </source>
</evidence>
<dbReference type="PANTHER" id="PTHR10410">
    <property type="entry name" value="EUKARYOTIC TRANSLATION INITIATION FACTOR 3 -RELATED"/>
    <property type="match status" value="1"/>
</dbReference>
<comment type="similarity">
    <text evidence="4">Belongs to the eIF-3 subunit H family.</text>
</comment>
<dbReference type="Pfam" id="PF01398">
    <property type="entry name" value="JAB"/>
    <property type="match status" value="1"/>
</dbReference>
<dbReference type="Gene3D" id="3.40.140.10">
    <property type="entry name" value="Cytidine Deaminase, domain 2"/>
    <property type="match status" value="1"/>
</dbReference>
<evidence type="ECO:0000313" key="7">
    <source>
        <dbReference type="Proteomes" id="UP000283090"/>
    </source>
</evidence>
<comment type="function">
    <text evidence="4">Component of the eukaryotic translation initiation factor 3 (eIF-3) complex, which is involved in protein synthesis of a specialized repertoire of mRNAs and, together with other initiation factors, stimulates binding of mRNA and methionyl-tRNAi to the 40S ribosome. The eIF-3 complex specifically targets and initiates translation of a subset of mRNAs involved in cell proliferation.</text>
</comment>
<dbReference type="CDD" id="cd08065">
    <property type="entry name" value="MPN_eIF3h"/>
    <property type="match status" value="1"/>
</dbReference>
<protein>
    <recommendedName>
        <fullName evidence="4">Eukaryotic translation initiation factor 3 subunit H</fullName>
        <shortName evidence="4">eIF3h</shortName>
    </recommendedName>
</protein>
<keyword evidence="2 4" id="KW-0396">Initiation factor</keyword>
<dbReference type="Pfam" id="PF19445">
    <property type="entry name" value="eIF3h_C"/>
    <property type="match status" value="2"/>
</dbReference>
<dbReference type="InterPro" id="IPR000555">
    <property type="entry name" value="JAMM/MPN+_dom"/>
</dbReference>
<name>A0A437A051_ARTFL</name>
<dbReference type="PROSITE" id="PS50249">
    <property type="entry name" value="MPN"/>
    <property type="match status" value="1"/>
</dbReference>
<dbReference type="SMART" id="SM00232">
    <property type="entry name" value="JAB_MPN"/>
    <property type="match status" value="1"/>
</dbReference>
<dbReference type="HAMAP" id="MF_03007">
    <property type="entry name" value="eIF3h"/>
    <property type="match status" value="1"/>
</dbReference>
<dbReference type="FunFam" id="3.40.140.10:FF:000052">
    <property type="entry name" value="Eukaryotic translation initiation factor 3 subunit H"/>
    <property type="match status" value="1"/>
</dbReference>
<reference evidence="6 7" key="1">
    <citation type="submission" date="2019-01" db="EMBL/GenBank/DDBJ databases">
        <title>Intercellular communication is required for trap formation in the nematode-trapping fungus Duddingtonia flagrans.</title>
        <authorList>
            <person name="Youssar L."/>
            <person name="Wernet V."/>
            <person name="Hensel N."/>
            <person name="Hildebrandt H.-G."/>
            <person name="Fischer R."/>
        </authorList>
    </citation>
    <scope>NUCLEOTIDE SEQUENCE [LARGE SCALE GENOMIC DNA]</scope>
    <source>
        <strain evidence="6 7">CBS H-5679</strain>
    </source>
</reference>
<keyword evidence="1 4" id="KW-0963">Cytoplasm</keyword>
<dbReference type="GO" id="GO:0001732">
    <property type="term" value="P:formation of cytoplasmic translation initiation complex"/>
    <property type="evidence" value="ECO:0007669"/>
    <property type="project" value="UniProtKB-UniRule"/>
</dbReference>
<gene>
    <name evidence="6" type="ORF">DFL_006114</name>
</gene>
<evidence type="ECO:0000256" key="3">
    <source>
        <dbReference type="ARBA" id="ARBA00022917"/>
    </source>
</evidence>
<accession>A0A437A051</accession>
<dbReference type="GO" id="GO:0008237">
    <property type="term" value="F:metallopeptidase activity"/>
    <property type="evidence" value="ECO:0007669"/>
    <property type="project" value="InterPro"/>
</dbReference>
<sequence>MADISTIKSVRVDALVALRIVKHATGVYPTTVYGSLLGMEVDGVLQITNAFPFPTSAEGDDSGSSALTPKNKGVMWYQNEMIKCLREVNVDANNVGWYQSTTLGNFINSNFIENQAHYQSQMNERTVALVYDSTRSAQGGLAIKAYRLTPQFIVAYKENKFSSENLIKHNLTYKDILQEVPLTLYNSHLATSLLHQLSIPPQPPSNLPVSVSSLTNPPTYPQPNFPVSTNFNALDLTIDPVLEKSCDLILEAIEAHNTEANNAAYYQRSLAREQTKISTWQQKRKAENSVRAAQKLPPLPEDEWQKLFKLPQEPSRLDALLISRQVEQYARLVDGVTATSSAKLFALNGGIPRF</sequence>
<comment type="caution">
    <text evidence="6">The sequence shown here is derived from an EMBL/GenBank/DDBJ whole genome shotgun (WGS) entry which is preliminary data.</text>
</comment>
<proteinExistence type="inferred from homology"/>
<organism evidence="6 7">
    <name type="scientific">Arthrobotrys flagrans</name>
    <name type="common">Nematode-trapping fungus</name>
    <name type="synonym">Trichothecium flagrans</name>
    <dbReference type="NCBI Taxonomy" id="97331"/>
    <lineage>
        <taxon>Eukaryota</taxon>
        <taxon>Fungi</taxon>
        <taxon>Dikarya</taxon>
        <taxon>Ascomycota</taxon>
        <taxon>Pezizomycotina</taxon>
        <taxon>Orbiliomycetes</taxon>
        <taxon>Orbiliales</taxon>
        <taxon>Orbiliaceae</taxon>
        <taxon>Arthrobotrys</taxon>
    </lineage>
</organism>
<comment type="subcellular location">
    <subcellularLocation>
        <location evidence="4">Cytoplasm</location>
    </subcellularLocation>
</comment>
<dbReference type="GeneID" id="93588425"/>
<comment type="subunit">
    <text evidence="4">Component of the eukaryotic translation initiation factor 3 (eIF-3) complex.</text>
</comment>
<dbReference type="GO" id="GO:0003743">
    <property type="term" value="F:translation initiation factor activity"/>
    <property type="evidence" value="ECO:0007669"/>
    <property type="project" value="UniProtKB-UniRule"/>
</dbReference>
<feature type="domain" description="MPN" evidence="5">
    <location>
        <begin position="10"/>
        <end position="152"/>
    </location>
</feature>